<evidence type="ECO:0000256" key="5">
    <source>
        <dbReference type="ARBA" id="ARBA00022842"/>
    </source>
</evidence>
<dbReference type="InterPro" id="IPR011896">
    <property type="entry name" value="OFOB"/>
</dbReference>
<dbReference type="GO" id="GO:0051536">
    <property type="term" value="F:iron-sulfur cluster binding"/>
    <property type="evidence" value="ECO:0007669"/>
    <property type="project" value="UniProtKB-KW"/>
</dbReference>
<accession>A0A2R7Y5A3</accession>
<protein>
    <submittedName>
        <fullName evidence="12">2-oxoacid:ferredoxin oxidoreductase subunit beta</fullName>
    </submittedName>
</protein>
<evidence type="ECO:0000256" key="4">
    <source>
        <dbReference type="ARBA" id="ARBA00022723"/>
    </source>
</evidence>
<comment type="cofactor">
    <cofactor evidence="1">
        <name>Mg(2+)</name>
        <dbReference type="ChEBI" id="CHEBI:18420"/>
    </cofactor>
</comment>
<organism evidence="12 13">
    <name type="scientific">Candidatus Terraquivivens tikiterensis</name>
    <dbReference type="NCBI Taxonomy" id="1980982"/>
    <lineage>
        <taxon>Archaea</taxon>
        <taxon>Nitrososphaerota</taxon>
        <taxon>Candidatus Wolframiiraptoraceae</taxon>
        <taxon>Candidatus Terraquivivens</taxon>
    </lineage>
</organism>
<evidence type="ECO:0000256" key="1">
    <source>
        <dbReference type="ARBA" id="ARBA00001946"/>
    </source>
</evidence>
<dbReference type="InterPro" id="IPR032686">
    <property type="entry name" value="PFO_beta_C"/>
</dbReference>
<dbReference type="Pfam" id="PF02775">
    <property type="entry name" value="TPP_enzyme_C"/>
    <property type="match status" value="1"/>
</dbReference>
<feature type="domain" description="Thiamine pyrophosphate enzyme TPP-binding" evidence="10">
    <location>
        <begin position="48"/>
        <end position="195"/>
    </location>
</feature>
<proteinExistence type="predicted"/>
<evidence type="ECO:0000256" key="6">
    <source>
        <dbReference type="ARBA" id="ARBA00023002"/>
    </source>
</evidence>
<dbReference type="Gene3D" id="3.40.50.970">
    <property type="match status" value="1"/>
</dbReference>
<sequence length="323" mass="35904">MSLSYTYKSDVHVEWCPGCGNFGILSAIQMALSEMRIEPYRVAIFSGIGCSSRAPHYINAYGIHTIHGRPLPYAIGAKLSNPNLEVLVVSGDGDMLSIGAGHFVSAGRRNVDITCIISDNGVYGLTKGQASPTLRRGIKTKALPKPNINDALNPIMLAIASGYTFVARGYAFDIKHLKDLLKQAIQHKGTALVDVLQPCPSYNDVMTKEWYAGEDRRDPATGKPIPRLYKLEDSGFDPVVHNPNDNEELMQKMCNAIMKSLEWGDRIPIGVFYQNPHVPTYEERLTSRIPNYLQHPPALQKIADENMHPIVNLERLMERFKVG</sequence>
<dbReference type="InterPro" id="IPR029061">
    <property type="entry name" value="THDP-binding"/>
</dbReference>
<keyword evidence="5" id="KW-0460">Magnesium</keyword>
<dbReference type="AlphaFoldDB" id="A0A2R7Y5A3"/>
<keyword evidence="9" id="KW-0786">Thiamine pyrophosphate</keyword>
<dbReference type="NCBIfam" id="NF041171">
    <property type="entry name" value="Oxoac_fdxbeta_Archa"/>
    <property type="match status" value="1"/>
</dbReference>
<evidence type="ECO:0000256" key="8">
    <source>
        <dbReference type="ARBA" id="ARBA00023014"/>
    </source>
</evidence>
<evidence type="ECO:0000313" key="13">
    <source>
        <dbReference type="Proteomes" id="UP000244066"/>
    </source>
</evidence>
<dbReference type="PANTHER" id="PTHR48084">
    <property type="entry name" value="2-OXOGLUTARATE OXIDOREDUCTASE SUBUNIT KORB-RELATED"/>
    <property type="match status" value="1"/>
</dbReference>
<dbReference type="InterPro" id="IPR051457">
    <property type="entry name" value="2-oxoacid:Fd_oxidoreductase"/>
</dbReference>
<dbReference type="GO" id="GO:0030976">
    <property type="term" value="F:thiamine pyrophosphate binding"/>
    <property type="evidence" value="ECO:0007669"/>
    <property type="project" value="InterPro"/>
</dbReference>
<dbReference type="SUPFAM" id="SSF52518">
    <property type="entry name" value="Thiamin diphosphate-binding fold (THDP-binding)"/>
    <property type="match status" value="1"/>
</dbReference>
<comment type="caution">
    <text evidence="12">The sequence shown here is derived from an EMBL/GenBank/DDBJ whole genome shotgun (WGS) entry which is preliminary data.</text>
</comment>
<dbReference type="Proteomes" id="UP000244066">
    <property type="component" value="Unassembled WGS sequence"/>
</dbReference>
<dbReference type="GO" id="GO:0016625">
    <property type="term" value="F:oxidoreductase activity, acting on the aldehyde or oxo group of donors, iron-sulfur protein as acceptor"/>
    <property type="evidence" value="ECO:0007669"/>
    <property type="project" value="UniProtKB-ARBA"/>
</dbReference>
<dbReference type="GO" id="GO:0006082">
    <property type="term" value="P:organic acid metabolic process"/>
    <property type="evidence" value="ECO:0007669"/>
    <property type="project" value="UniProtKB-ARBA"/>
</dbReference>
<dbReference type="CDD" id="cd03375">
    <property type="entry name" value="TPP_OGFOR"/>
    <property type="match status" value="1"/>
</dbReference>
<dbReference type="InterPro" id="IPR053399">
    <property type="entry name" value="2-oxoacid:Fd_oxidored_beta"/>
</dbReference>
<evidence type="ECO:0000256" key="9">
    <source>
        <dbReference type="ARBA" id="ARBA00023052"/>
    </source>
</evidence>
<gene>
    <name evidence="12" type="ORF">B9J98_03805</name>
</gene>
<reference evidence="12 13" key="1">
    <citation type="submission" date="2017-04" db="EMBL/GenBank/DDBJ databases">
        <title>Draft Aigarchaeota genome from a New Zealand hot spring.</title>
        <authorList>
            <person name="Reysenbach A.-L."/>
            <person name="Donaho J.A."/>
            <person name="Gerhart J."/>
            <person name="Kelley J.F."/>
            <person name="Kouba K."/>
            <person name="Podar M."/>
            <person name="Stott M."/>
        </authorList>
    </citation>
    <scope>NUCLEOTIDE SEQUENCE [LARGE SCALE GENOMIC DNA]</scope>
    <source>
        <strain evidence="12">NZ13_MG1</strain>
    </source>
</reference>
<keyword evidence="4" id="KW-0479">Metal-binding</keyword>
<dbReference type="InterPro" id="IPR011766">
    <property type="entry name" value="TPP_enzyme_TPP-bd"/>
</dbReference>
<dbReference type="Pfam" id="PF12367">
    <property type="entry name" value="PFO_beta_C"/>
    <property type="match status" value="1"/>
</dbReference>
<evidence type="ECO:0000259" key="10">
    <source>
        <dbReference type="Pfam" id="PF02775"/>
    </source>
</evidence>
<dbReference type="EMBL" id="NDWU01000007">
    <property type="protein sequence ID" value="PUA32708.1"/>
    <property type="molecule type" value="Genomic_DNA"/>
</dbReference>
<comment type="cofactor">
    <cofactor evidence="2">
        <name>thiamine diphosphate</name>
        <dbReference type="ChEBI" id="CHEBI:58937"/>
    </cofactor>
</comment>
<dbReference type="GO" id="GO:0045333">
    <property type="term" value="P:cellular respiration"/>
    <property type="evidence" value="ECO:0007669"/>
    <property type="project" value="UniProtKB-ARBA"/>
</dbReference>
<evidence type="ECO:0000256" key="3">
    <source>
        <dbReference type="ARBA" id="ARBA00001966"/>
    </source>
</evidence>
<comment type="cofactor">
    <cofactor evidence="3">
        <name>[4Fe-4S] cluster</name>
        <dbReference type="ChEBI" id="CHEBI:49883"/>
    </cofactor>
</comment>
<evidence type="ECO:0000259" key="11">
    <source>
        <dbReference type="Pfam" id="PF12367"/>
    </source>
</evidence>
<keyword evidence="7" id="KW-0408">Iron</keyword>
<evidence type="ECO:0000313" key="12">
    <source>
        <dbReference type="EMBL" id="PUA32708.1"/>
    </source>
</evidence>
<name>A0A2R7Y5A3_9ARCH</name>
<keyword evidence="6" id="KW-0560">Oxidoreductase</keyword>
<dbReference type="GO" id="GO:0044272">
    <property type="term" value="P:sulfur compound biosynthetic process"/>
    <property type="evidence" value="ECO:0007669"/>
    <property type="project" value="UniProtKB-ARBA"/>
</dbReference>
<dbReference type="NCBIfam" id="TIGR02177">
    <property type="entry name" value="PorB_KorB"/>
    <property type="match status" value="1"/>
</dbReference>
<feature type="domain" description="Pyruvate ferredoxin oxidoreductase beta subunit C-terminal" evidence="11">
    <location>
        <begin position="227"/>
        <end position="286"/>
    </location>
</feature>
<evidence type="ECO:0000256" key="7">
    <source>
        <dbReference type="ARBA" id="ARBA00023004"/>
    </source>
</evidence>
<keyword evidence="8" id="KW-0411">Iron-sulfur</keyword>
<dbReference type="GO" id="GO:0046872">
    <property type="term" value="F:metal ion binding"/>
    <property type="evidence" value="ECO:0007669"/>
    <property type="project" value="UniProtKB-KW"/>
</dbReference>
<dbReference type="PANTHER" id="PTHR48084:SF2">
    <property type="entry name" value="PYRUVATE FERREDOXIN_FLAVODOXIN OXIDOREDUCTASE, BETA SUBUNIT"/>
    <property type="match status" value="1"/>
</dbReference>
<evidence type="ECO:0000256" key="2">
    <source>
        <dbReference type="ARBA" id="ARBA00001964"/>
    </source>
</evidence>